<gene>
    <name evidence="7" type="ORF">OSB1V03_LOCUS21433</name>
</gene>
<organism evidence="7">
    <name type="scientific">Medioppia subpectinata</name>
    <dbReference type="NCBI Taxonomy" id="1979941"/>
    <lineage>
        <taxon>Eukaryota</taxon>
        <taxon>Metazoa</taxon>
        <taxon>Ecdysozoa</taxon>
        <taxon>Arthropoda</taxon>
        <taxon>Chelicerata</taxon>
        <taxon>Arachnida</taxon>
        <taxon>Acari</taxon>
        <taxon>Acariformes</taxon>
        <taxon>Sarcoptiformes</taxon>
        <taxon>Oribatida</taxon>
        <taxon>Brachypylina</taxon>
        <taxon>Oppioidea</taxon>
        <taxon>Oppiidae</taxon>
        <taxon>Medioppia</taxon>
    </lineage>
</organism>
<keyword evidence="4 5" id="KW-0472">Membrane</keyword>
<dbReference type="Proteomes" id="UP000759131">
    <property type="component" value="Unassembled WGS sequence"/>
</dbReference>
<dbReference type="Pfam" id="PF01490">
    <property type="entry name" value="Aa_trans"/>
    <property type="match status" value="1"/>
</dbReference>
<keyword evidence="8" id="KW-1185">Reference proteome</keyword>
<keyword evidence="2 5" id="KW-0812">Transmembrane</keyword>
<evidence type="ECO:0000259" key="6">
    <source>
        <dbReference type="Pfam" id="PF01490"/>
    </source>
</evidence>
<protein>
    <recommendedName>
        <fullName evidence="6">Amino acid transporter transmembrane domain-containing protein</fullName>
    </recommendedName>
</protein>
<feature type="non-terminal residue" evidence="7">
    <location>
        <position position="70"/>
    </location>
</feature>
<dbReference type="OrthoDB" id="655540at2759"/>
<accession>A0A7R9QJ25</accession>
<dbReference type="GO" id="GO:0016020">
    <property type="term" value="C:membrane"/>
    <property type="evidence" value="ECO:0007669"/>
    <property type="project" value="UniProtKB-SubCell"/>
</dbReference>
<proteinExistence type="predicted"/>
<feature type="domain" description="Amino acid transporter transmembrane" evidence="6">
    <location>
        <begin position="1"/>
        <end position="49"/>
    </location>
</feature>
<evidence type="ECO:0000256" key="3">
    <source>
        <dbReference type="ARBA" id="ARBA00022989"/>
    </source>
</evidence>
<evidence type="ECO:0000256" key="2">
    <source>
        <dbReference type="ARBA" id="ARBA00022692"/>
    </source>
</evidence>
<evidence type="ECO:0000256" key="5">
    <source>
        <dbReference type="SAM" id="Phobius"/>
    </source>
</evidence>
<dbReference type="AlphaFoldDB" id="A0A7R9QJ25"/>
<dbReference type="InterPro" id="IPR013057">
    <property type="entry name" value="AA_transpt_TM"/>
</dbReference>
<comment type="subcellular location">
    <subcellularLocation>
        <location evidence="1">Membrane</location>
    </subcellularLocation>
</comment>
<evidence type="ECO:0000313" key="7">
    <source>
        <dbReference type="EMBL" id="CAD7647417.1"/>
    </source>
</evidence>
<evidence type="ECO:0000256" key="1">
    <source>
        <dbReference type="ARBA" id="ARBA00004370"/>
    </source>
</evidence>
<reference evidence="7" key="1">
    <citation type="submission" date="2020-11" db="EMBL/GenBank/DDBJ databases">
        <authorList>
            <person name="Tran Van P."/>
        </authorList>
    </citation>
    <scope>NUCLEOTIDE SEQUENCE</scope>
</reference>
<keyword evidence="3 5" id="KW-1133">Transmembrane helix</keyword>
<evidence type="ECO:0000256" key="4">
    <source>
        <dbReference type="ARBA" id="ARBA00023136"/>
    </source>
</evidence>
<name>A0A7R9QJ25_9ACAR</name>
<feature type="transmembrane region" description="Helical" evidence="5">
    <location>
        <begin position="17"/>
        <end position="39"/>
    </location>
</feature>
<sequence>MVAIAFTALSIPQFGKILSLIGGSSVTLMTFVLPPIFYLSLVSQQDQNKDWPQSCNRSDSGRRLHLFSYT</sequence>
<dbReference type="EMBL" id="OC894397">
    <property type="protein sequence ID" value="CAD7647417.1"/>
    <property type="molecule type" value="Genomic_DNA"/>
</dbReference>
<dbReference type="EMBL" id="CAJPIZ010039822">
    <property type="protein sequence ID" value="CAG2121487.1"/>
    <property type="molecule type" value="Genomic_DNA"/>
</dbReference>
<evidence type="ECO:0000313" key="8">
    <source>
        <dbReference type="Proteomes" id="UP000759131"/>
    </source>
</evidence>